<accession>A0A6V7TXI4</accession>
<evidence type="ECO:0000313" key="2">
    <source>
        <dbReference type="Proteomes" id="UP000580250"/>
    </source>
</evidence>
<reference evidence="1 2" key="1">
    <citation type="submission" date="2020-08" db="EMBL/GenBank/DDBJ databases">
        <authorList>
            <person name="Koutsovoulos G."/>
            <person name="Danchin GJ E."/>
        </authorList>
    </citation>
    <scope>NUCLEOTIDE SEQUENCE [LARGE SCALE GENOMIC DNA]</scope>
</reference>
<dbReference type="AlphaFoldDB" id="A0A6V7TXI4"/>
<sequence>MKFNEISIVSTTPKPSSEIIIERELSDFEFTLNDQLKEKWQRAIDNKIRLFFSRCVAGENFVYITTVDKKSPHLLTLPNFPKSIEEMIIIRFWLEKLFKCAFECACFDRNVFNPELINILFDNDKTIPLQFNVQEAKLSCGSVNLENSLKFFLNHLCVSELLYIDLSYIANTEQHLNSLFNILINEGNKFPKIYFYNSYVMKNLYDLVIKYIAESRDCSKMVPVIIFYLITLKNLKLNERAENFETKEGKRKKYTSYQICNPKERFVFCNKEYCNRVIFYCQIRKVKKETKIDVFKCYSPQKLRSINHTAIFICDRYEGKLNWAKIHEISIDDVNSNKFLVN</sequence>
<protein>
    <submittedName>
        <fullName evidence="1">Uncharacterized protein</fullName>
    </submittedName>
</protein>
<dbReference type="Proteomes" id="UP000580250">
    <property type="component" value="Unassembled WGS sequence"/>
</dbReference>
<gene>
    <name evidence="1" type="ORF">MENT_LOCUS5788</name>
</gene>
<evidence type="ECO:0000313" key="1">
    <source>
        <dbReference type="EMBL" id="CAD2138380.1"/>
    </source>
</evidence>
<name>A0A6V7TXI4_MELEN</name>
<organism evidence="1 2">
    <name type="scientific">Meloidogyne enterolobii</name>
    <name type="common">Root-knot nematode worm</name>
    <name type="synonym">Meloidogyne mayaguensis</name>
    <dbReference type="NCBI Taxonomy" id="390850"/>
    <lineage>
        <taxon>Eukaryota</taxon>
        <taxon>Metazoa</taxon>
        <taxon>Ecdysozoa</taxon>
        <taxon>Nematoda</taxon>
        <taxon>Chromadorea</taxon>
        <taxon>Rhabditida</taxon>
        <taxon>Tylenchina</taxon>
        <taxon>Tylenchomorpha</taxon>
        <taxon>Tylenchoidea</taxon>
        <taxon>Meloidogynidae</taxon>
        <taxon>Meloidogyninae</taxon>
        <taxon>Meloidogyne</taxon>
    </lineage>
</organism>
<proteinExistence type="predicted"/>
<comment type="caution">
    <text evidence="1">The sequence shown here is derived from an EMBL/GenBank/DDBJ whole genome shotgun (WGS) entry which is preliminary data.</text>
</comment>
<dbReference type="EMBL" id="CAJEWN010000021">
    <property type="protein sequence ID" value="CAD2138380.1"/>
    <property type="molecule type" value="Genomic_DNA"/>
</dbReference>